<dbReference type="Gene3D" id="3.40.50.300">
    <property type="entry name" value="P-loop containing nucleotide triphosphate hydrolases"/>
    <property type="match status" value="1"/>
</dbReference>
<protein>
    <recommendedName>
        <fullName evidence="9">ABC transporter domain-containing protein</fullName>
    </recommendedName>
</protein>
<dbReference type="RefSeq" id="WP_229821218.1">
    <property type="nucleotide sequence ID" value="NZ_BMQK01000012.1"/>
</dbReference>
<comment type="caution">
    <text evidence="10">The sequence shown here is derived from an EMBL/GenBank/DDBJ whole genome shotgun (WGS) entry which is preliminary data.</text>
</comment>
<feature type="transmembrane region" description="Helical" evidence="8">
    <location>
        <begin position="64"/>
        <end position="90"/>
    </location>
</feature>
<dbReference type="InterPro" id="IPR039421">
    <property type="entry name" value="Type_1_exporter"/>
</dbReference>
<feature type="region of interest" description="Disordered" evidence="7">
    <location>
        <begin position="597"/>
        <end position="624"/>
    </location>
</feature>
<reference evidence="10" key="1">
    <citation type="journal article" date="2014" name="Int. J. Syst. Evol. Microbiol.">
        <title>Complete genome sequence of Corynebacterium casei LMG S-19264T (=DSM 44701T), isolated from a smear-ripened cheese.</title>
        <authorList>
            <consortium name="US DOE Joint Genome Institute (JGI-PGF)"/>
            <person name="Walter F."/>
            <person name="Albersmeier A."/>
            <person name="Kalinowski J."/>
            <person name="Ruckert C."/>
        </authorList>
    </citation>
    <scope>NUCLEOTIDE SEQUENCE</scope>
    <source>
        <strain evidence="10">JCM 3131</strain>
    </source>
</reference>
<organism evidence="10 11">
    <name type="scientific">Streptomyces ruber</name>
    <dbReference type="NCBI Taxonomy" id="83378"/>
    <lineage>
        <taxon>Bacteria</taxon>
        <taxon>Bacillati</taxon>
        <taxon>Actinomycetota</taxon>
        <taxon>Actinomycetes</taxon>
        <taxon>Kitasatosporales</taxon>
        <taxon>Streptomycetaceae</taxon>
        <taxon>Streptomyces</taxon>
    </lineage>
</organism>
<dbReference type="AlphaFoldDB" id="A0A918BKE0"/>
<evidence type="ECO:0000256" key="5">
    <source>
        <dbReference type="ARBA" id="ARBA00022989"/>
    </source>
</evidence>
<evidence type="ECO:0000313" key="10">
    <source>
        <dbReference type="EMBL" id="GGQ73011.1"/>
    </source>
</evidence>
<dbReference type="SUPFAM" id="SSF52540">
    <property type="entry name" value="P-loop containing nucleoside triphosphate hydrolases"/>
    <property type="match status" value="1"/>
</dbReference>
<dbReference type="PANTHER" id="PTHR24221">
    <property type="entry name" value="ATP-BINDING CASSETTE SUB-FAMILY B"/>
    <property type="match status" value="1"/>
</dbReference>
<dbReference type="PROSITE" id="PS50893">
    <property type="entry name" value="ABC_TRANSPORTER_2"/>
    <property type="match status" value="1"/>
</dbReference>
<dbReference type="PANTHER" id="PTHR24221:SF646">
    <property type="entry name" value="HAEMOLYSIN SECRETION ATP-BINDING PROTEIN"/>
    <property type="match status" value="1"/>
</dbReference>
<evidence type="ECO:0000256" key="6">
    <source>
        <dbReference type="ARBA" id="ARBA00023136"/>
    </source>
</evidence>
<evidence type="ECO:0000256" key="2">
    <source>
        <dbReference type="ARBA" id="ARBA00022692"/>
    </source>
</evidence>
<dbReference type="GO" id="GO:0016887">
    <property type="term" value="F:ATP hydrolysis activity"/>
    <property type="evidence" value="ECO:0007669"/>
    <property type="project" value="InterPro"/>
</dbReference>
<dbReference type="InterPro" id="IPR027417">
    <property type="entry name" value="P-loop_NTPase"/>
</dbReference>
<feature type="domain" description="ABC transporter" evidence="9">
    <location>
        <begin position="348"/>
        <end position="591"/>
    </location>
</feature>
<dbReference type="CDD" id="cd03228">
    <property type="entry name" value="ABCC_MRP_Like"/>
    <property type="match status" value="1"/>
</dbReference>
<keyword evidence="2 8" id="KW-0812">Transmembrane</keyword>
<keyword evidence="5 8" id="KW-1133">Transmembrane helix</keyword>
<dbReference type="Gene3D" id="1.20.1560.10">
    <property type="entry name" value="ABC transporter type 1, transmembrane domain"/>
    <property type="match status" value="1"/>
</dbReference>
<dbReference type="Pfam" id="PF00005">
    <property type="entry name" value="ABC_tran"/>
    <property type="match status" value="1"/>
</dbReference>
<keyword evidence="11" id="KW-1185">Reference proteome</keyword>
<dbReference type="GO" id="GO:0005524">
    <property type="term" value="F:ATP binding"/>
    <property type="evidence" value="ECO:0007669"/>
    <property type="project" value="UniProtKB-KW"/>
</dbReference>
<dbReference type="GO" id="GO:0034040">
    <property type="term" value="F:ATPase-coupled lipid transmembrane transporter activity"/>
    <property type="evidence" value="ECO:0007669"/>
    <property type="project" value="TreeGrafter"/>
</dbReference>
<proteinExistence type="predicted"/>
<keyword evidence="3" id="KW-0547">Nucleotide-binding</keyword>
<evidence type="ECO:0000256" key="8">
    <source>
        <dbReference type="SAM" id="Phobius"/>
    </source>
</evidence>
<evidence type="ECO:0000256" key="4">
    <source>
        <dbReference type="ARBA" id="ARBA00022840"/>
    </source>
</evidence>
<dbReference type="SUPFAM" id="SSF90123">
    <property type="entry name" value="ABC transporter transmembrane region"/>
    <property type="match status" value="1"/>
</dbReference>
<dbReference type="InterPro" id="IPR003439">
    <property type="entry name" value="ABC_transporter-like_ATP-bd"/>
</dbReference>
<evidence type="ECO:0000259" key="9">
    <source>
        <dbReference type="PROSITE" id="PS50893"/>
    </source>
</evidence>
<evidence type="ECO:0000256" key="7">
    <source>
        <dbReference type="SAM" id="MobiDB-lite"/>
    </source>
</evidence>
<evidence type="ECO:0000313" key="11">
    <source>
        <dbReference type="Proteomes" id="UP000620156"/>
    </source>
</evidence>
<comment type="subcellular location">
    <subcellularLocation>
        <location evidence="1">Cell membrane</location>
        <topology evidence="1">Multi-pass membrane protein</topology>
    </subcellularLocation>
</comment>
<dbReference type="InterPro" id="IPR036640">
    <property type="entry name" value="ABC1_TM_sf"/>
</dbReference>
<gene>
    <name evidence="10" type="ORF">GCM10010145_48410</name>
</gene>
<dbReference type="InterPro" id="IPR003593">
    <property type="entry name" value="AAA+_ATPase"/>
</dbReference>
<evidence type="ECO:0000256" key="3">
    <source>
        <dbReference type="ARBA" id="ARBA00022741"/>
    </source>
</evidence>
<reference evidence="10" key="2">
    <citation type="submission" date="2020-09" db="EMBL/GenBank/DDBJ databases">
        <authorList>
            <person name="Sun Q."/>
            <person name="Ohkuma M."/>
        </authorList>
    </citation>
    <scope>NUCLEOTIDE SEQUENCE</scope>
    <source>
        <strain evidence="10">JCM 3131</strain>
    </source>
</reference>
<sequence length="624" mass="66017">MRLHRHAPQLLRALRAAGGWTLTALTAVLLAEALLPAAHAAALGLLVEGVQEAAHTRRPGAVTGSLLVFGAVVLTAEITASAAPALTLLATGRVDGAHRRAVLALTTSCDLAVLNTPAARAAIRDALADRSKGYDCGLSDGALALLRSLASVAGLLAALAVIGLHVWWLPAVVLLPACAVRMLRSRRDSALMDDWRSATQEELALDVWRRANLSAVEGQDIRVFGLADWMVARMRGHLRDANKRLWDHVDRQIRSAWRPAALVAAGLLPAFVTVSADAAAGHTPAAAAVAVFAGSWAVFQVLSAQTNSYLIAGGVRVVLATREVHRLLTPTPAGAERADAGRGQPPHVVFEQVRFRYPGAGRTVLDGVDLEIRPGELLAVVGANGAGKTTLITLLCGLYQPAQGRLLVDGVDLAAIDARKWRERLCVVFQDFVRYPLTLAENIGLGRGDMVPEPTALRRAAVRSGLSTTVEKLPHGWDTPLNPSRTGGTELSGGQWQRVALTRALYALERGATLLVLDEPAAHLDVAAEHALFDRLAECRGEAGVVVISHRLSTVRRADRIVVLGGGRVVEEGTHRDLIARAGRYARMFAAQAERFRAGEGGPADGREGPVRHTSGSGGAGGAR</sequence>
<dbReference type="Proteomes" id="UP000620156">
    <property type="component" value="Unassembled WGS sequence"/>
</dbReference>
<dbReference type="GO" id="GO:0005886">
    <property type="term" value="C:plasma membrane"/>
    <property type="evidence" value="ECO:0007669"/>
    <property type="project" value="UniProtKB-SubCell"/>
</dbReference>
<evidence type="ECO:0000256" key="1">
    <source>
        <dbReference type="ARBA" id="ARBA00004651"/>
    </source>
</evidence>
<dbReference type="SMART" id="SM00382">
    <property type="entry name" value="AAA"/>
    <property type="match status" value="1"/>
</dbReference>
<dbReference type="EMBL" id="BMQK01000012">
    <property type="protein sequence ID" value="GGQ73011.1"/>
    <property type="molecule type" value="Genomic_DNA"/>
</dbReference>
<name>A0A918BKE0_9ACTN</name>
<keyword evidence="4" id="KW-0067">ATP-binding</keyword>
<keyword evidence="6 8" id="KW-0472">Membrane</keyword>
<accession>A0A918BKE0</accession>